<evidence type="ECO:0000313" key="3">
    <source>
        <dbReference type="Proteomes" id="UP000306102"/>
    </source>
</evidence>
<dbReference type="EMBL" id="SDRB02010672">
    <property type="protein sequence ID" value="THG05018.1"/>
    <property type="molecule type" value="Genomic_DNA"/>
</dbReference>
<feature type="compositionally biased region" description="Polar residues" evidence="1">
    <location>
        <begin position="92"/>
        <end position="102"/>
    </location>
</feature>
<organism evidence="2 3">
    <name type="scientific">Camellia sinensis var. sinensis</name>
    <name type="common">China tea</name>
    <dbReference type="NCBI Taxonomy" id="542762"/>
    <lineage>
        <taxon>Eukaryota</taxon>
        <taxon>Viridiplantae</taxon>
        <taxon>Streptophyta</taxon>
        <taxon>Embryophyta</taxon>
        <taxon>Tracheophyta</taxon>
        <taxon>Spermatophyta</taxon>
        <taxon>Magnoliopsida</taxon>
        <taxon>eudicotyledons</taxon>
        <taxon>Gunneridae</taxon>
        <taxon>Pentapetalae</taxon>
        <taxon>asterids</taxon>
        <taxon>Ericales</taxon>
        <taxon>Theaceae</taxon>
        <taxon>Camellia</taxon>
    </lineage>
</organism>
<feature type="region of interest" description="Disordered" evidence="1">
    <location>
        <begin position="77"/>
        <end position="116"/>
    </location>
</feature>
<proteinExistence type="predicted"/>
<comment type="caution">
    <text evidence="2">The sequence shown here is derived from an EMBL/GenBank/DDBJ whole genome shotgun (WGS) entry which is preliminary data.</text>
</comment>
<evidence type="ECO:0000313" key="2">
    <source>
        <dbReference type="EMBL" id="THG05018.1"/>
    </source>
</evidence>
<dbReference type="Pfam" id="PF05918">
    <property type="entry name" value="API5"/>
    <property type="match status" value="1"/>
</dbReference>
<reference evidence="2 3" key="1">
    <citation type="journal article" date="2018" name="Proc. Natl. Acad. Sci. U.S.A.">
        <title>Draft genome sequence of Camellia sinensis var. sinensis provides insights into the evolution of the tea genome and tea quality.</title>
        <authorList>
            <person name="Wei C."/>
            <person name="Yang H."/>
            <person name="Wang S."/>
            <person name="Zhao J."/>
            <person name="Liu C."/>
            <person name="Gao L."/>
            <person name="Xia E."/>
            <person name="Lu Y."/>
            <person name="Tai Y."/>
            <person name="She G."/>
            <person name="Sun J."/>
            <person name="Cao H."/>
            <person name="Tong W."/>
            <person name="Gao Q."/>
            <person name="Li Y."/>
            <person name="Deng W."/>
            <person name="Jiang X."/>
            <person name="Wang W."/>
            <person name="Chen Q."/>
            <person name="Zhang S."/>
            <person name="Li H."/>
            <person name="Wu J."/>
            <person name="Wang P."/>
            <person name="Li P."/>
            <person name="Shi C."/>
            <person name="Zheng F."/>
            <person name="Jian J."/>
            <person name="Huang B."/>
            <person name="Shan D."/>
            <person name="Shi M."/>
            <person name="Fang C."/>
            <person name="Yue Y."/>
            <person name="Li F."/>
            <person name="Li D."/>
            <person name="Wei S."/>
            <person name="Han B."/>
            <person name="Jiang C."/>
            <person name="Yin Y."/>
            <person name="Xia T."/>
            <person name="Zhang Z."/>
            <person name="Bennetzen J.L."/>
            <person name="Zhao S."/>
            <person name="Wan X."/>
        </authorList>
    </citation>
    <scope>NUCLEOTIDE SEQUENCE [LARGE SCALE GENOMIC DNA]</scope>
    <source>
        <strain evidence="3">cv. Shuchazao</strain>
        <tissue evidence="2">Leaf</tissue>
    </source>
</reference>
<accession>A0A4S4DPM1</accession>
<sequence length="129" mass="13689">MAEDVEVEVRSLFFTPPFPNISLTRLLGNRETQLCQVLLIDLRGLALRDPLLLHAKSPSFIGDKRINLSWKELAKASAPSTTTGAGGKRPASATNVMNNNASKKGRGGGGGGGLPNQLVNRAFQGLSYG</sequence>
<name>A0A4S4DPM1_CAMSN</name>
<protein>
    <submittedName>
        <fullName evidence="2">Uncharacterized protein</fullName>
    </submittedName>
</protein>
<dbReference type="STRING" id="542762.A0A4S4DPM1"/>
<evidence type="ECO:0000256" key="1">
    <source>
        <dbReference type="SAM" id="MobiDB-lite"/>
    </source>
</evidence>
<gene>
    <name evidence="2" type="ORF">TEA_009899</name>
</gene>
<dbReference type="AlphaFoldDB" id="A0A4S4DPM1"/>
<dbReference type="Proteomes" id="UP000306102">
    <property type="component" value="Unassembled WGS sequence"/>
</dbReference>
<keyword evidence="3" id="KW-1185">Reference proteome</keyword>
<dbReference type="InterPro" id="IPR008383">
    <property type="entry name" value="API5"/>
</dbReference>